<feature type="compositionally biased region" description="Polar residues" evidence="8">
    <location>
        <begin position="366"/>
        <end position="375"/>
    </location>
</feature>
<keyword evidence="10" id="KW-1185">Reference proteome</keyword>
<organism evidence="9 10">
    <name type="scientific">Symbiodinium microadriaticum</name>
    <name type="common">Dinoflagellate</name>
    <name type="synonym">Zooxanthella microadriatica</name>
    <dbReference type="NCBI Taxonomy" id="2951"/>
    <lineage>
        <taxon>Eukaryota</taxon>
        <taxon>Sar</taxon>
        <taxon>Alveolata</taxon>
        <taxon>Dinophyceae</taxon>
        <taxon>Suessiales</taxon>
        <taxon>Symbiodiniaceae</taxon>
        <taxon>Symbiodinium</taxon>
    </lineage>
</organism>
<feature type="region of interest" description="Disordered" evidence="8">
    <location>
        <begin position="363"/>
        <end position="398"/>
    </location>
</feature>
<proteinExistence type="inferred from homology"/>
<evidence type="ECO:0000313" key="10">
    <source>
        <dbReference type="Proteomes" id="UP000186817"/>
    </source>
</evidence>
<evidence type="ECO:0000256" key="3">
    <source>
        <dbReference type="ARBA" id="ARBA00022664"/>
    </source>
</evidence>
<sequence>MITMKENYFKNGKARVFSAQLLRANGQLGAAVDSVLSAQDCEEDPPLPGGEDDPCDQKVVEVTEDAWSMLCSERIDTSDCVQSSSRLASSHHAPSKEVRLDCLPQLQPCHLHRRHRQSCKRCAAFRGLPVGTGIAAGISPSPSASREAATNLDRECSSSDKCLALEGFSSKLQSQVLQSAYFRYVLLCLNDVESLVDELQNHADHAEPYTPHSHNDPSTLFCCIYRLSQLQPSKEQVQQLVGFKGSVMVRAAGMLHIRFSWPPGDAWTWLRKFLFDREFFRPGCSASASVTMGDWVESLLRHEKYYDIVLPRLPVSLKREIAMELVQLPELREVKPPFSSMAEDPELARARLELAQFEGHFEAPSVATTRTSTPTAEREAMEREEKDLQKQETAFQEP</sequence>
<comment type="subcellular location">
    <subcellularLocation>
        <location evidence="1 7">Nucleus</location>
    </subcellularLocation>
</comment>
<dbReference type="AlphaFoldDB" id="A0A1Q9C3X8"/>
<keyword evidence="4 7" id="KW-0747">Spliceosome</keyword>
<comment type="function">
    <text evidence="7">Required for pre-mRNA splicing.</text>
</comment>
<evidence type="ECO:0000256" key="1">
    <source>
        <dbReference type="ARBA" id="ARBA00004123"/>
    </source>
</evidence>
<evidence type="ECO:0000256" key="6">
    <source>
        <dbReference type="ARBA" id="ARBA00023242"/>
    </source>
</evidence>
<dbReference type="Pfam" id="PF03371">
    <property type="entry name" value="PRP38"/>
    <property type="match status" value="1"/>
</dbReference>
<dbReference type="GO" id="GO:0005681">
    <property type="term" value="C:spliceosomal complex"/>
    <property type="evidence" value="ECO:0007669"/>
    <property type="project" value="UniProtKB-KW"/>
</dbReference>
<reference evidence="9 10" key="1">
    <citation type="submission" date="2016-02" db="EMBL/GenBank/DDBJ databases">
        <title>Genome analysis of coral dinoflagellate symbionts highlights evolutionary adaptations to a symbiotic lifestyle.</title>
        <authorList>
            <person name="Aranda M."/>
            <person name="Li Y."/>
            <person name="Liew Y.J."/>
            <person name="Baumgarten S."/>
            <person name="Simakov O."/>
            <person name="Wilson M."/>
            <person name="Piel J."/>
            <person name="Ashoor H."/>
            <person name="Bougouffa S."/>
            <person name="Bajic V.B."/>
            <person name="Ryu T."/>
            <person name="Ravasi T."/>
            <person name="Bayer T."/>
            <person name="Micklem G."/>
            <person name="Kim H."/>
            <person name="Bhak J."/>
            <person name="Lajeunesse T.C."/>
            <person name="Voolstra C.R."/>
        </authorList>
    </citation>
    <scope>NUCLEOTIDE SEQUENCE [LARGE SCALE GENOMIC DNA]</scope>
    <source>
        <strain evidence="9 10">CCMP2467</strain>
    </source>
</reference>
<dbReference type="GO" id="GO:0000398">
    <property type="term" value="P:mRNA splicing, via spliceosome"/>
    <property type="evidence" value="ECO:0007669"/>
    <property type="project" value="UniProtKB-UniRule"/>
</dbReference>
<dbReference type="PANTHER" id="PTHR23142">
    <property type="entry name" value="PRE-MRNA-SPLICING FACTOR 38A-RELATED"/>
    <property type="match status" value="1"/>
</dbReference>
<protein>
    <recommendedName>
        <fullName evidence="7">Pre-mRNA-splicing factor 38</fullName>
    </recommendedName>
</protein>
<evidence type="ECO:0000313" key="9">
    <source>
        <dbReference type="EMBL" id="OLP77624.1"/>
    </source>
</evidence>
<dbReference type="OrthoDB" id="435493at2759"/>
<dbReference type="EMBL" id="LSRX01001736">
    <property type="protein sequence ID" value="OLP77624.1"/>
    <property type="molecule type" value="Genomic_DNA"/>
</dbReference>
<comment type="similarity">
    <text evidence="2 7">Belongs to the PRP38 family.</text>
</comment>
<keyword evidence="6 7" id="KW-0539">Nucleus</keyword>
<gene>
    <name evidence="9" type="primary">PRPF38B</name>
    <name evidence="9" type="ORF">AK812_SmicGene42307</name>
</gene>
<evidence type="ECO:0000256" key="7">
    <source>
        <dbReference type="RuleBase" id="RU367025"/>
    </source>
</evidence>
<dbReference type="Proteomes" id="UP000186817">
    <property type="component" value="Unassembled WGS sequence"/>
</dbReference>
<keyword evidence="5 7" id="KW-0508">mRNA splicing</keyword>
<name>A0A1Q9C3X8_SYMMI</name>
<keyword evidence="3 7" id="KW-0507">mRNA processing</keyword>
<accession>A0A1Q9C3X8</accession>
<evidence type="ECO:0000256" key="5">
    <source>
        <dbReference type="ARBA" id="ARBA00023187"/>
    </source>
</evidence>
<evidence type="ECO:0000256" key="8">
    <source>
        <dbReference type="SAM" id="MobiDB-lite"/>
    </source>
</evidence>
<feature type="compositionally biased region" description="Basic and acidic residues" evidence="8">
    <location>
        <begin position="376"/>
        <end position="390"/>
    </location>
</feature>
<comment type="caution">
    <text evidence="9">The sequence shown here is derived from an EMBL/GenBank/DDBJ whole genome shotgun (WGS) entry which is preliminary data.</text>
</comment>
<evidence type="ECO:0000256" key="2">
    <source>
        <dbReference type="ARBA" id="ARBA00006164"/>
    </source>
</evidence>
<evidence type="ECO:0000256" key="4">
    <source>
        <dbReference type="ARBA" id="ARBA00022728"/>
    </source>
</evidence>
<dbReference type="InterPro" id="IPR005037">
    <property type="entry name" value="PRP38"/>
</dbReference>